<dbReference type="PROSITE" id="PS51080">
    <property type="entry name" value="CTF_NFI_2"/>
    <property type="match status" value="1"/>
</dbReference>
<feature type="compositionally biased region" description="Low complexity" evidence="1">
    <location>
        <begin position="627"/>
        <end position="655"/>
    </location>
</feature>
<gene>
    <name evidence="3" type="ORF">Ciccas_004615</name>
</gene>
<dbReference type="InterPro" id="IPR020604">
    <property type="entry name" value="CTF/NFI_DNA-bd-dom"/>
</dbReference>
<comment type="caution">
    <text evidence="3">The sequence shown here is derived from an EMBL/GenBank/DDBJ whole genome shotgun (WGS) entry which is preliminary data.</text>
</comment>
<keyword evidence="4" id="KW-1185">Reference proteome</keyword>
<reference evidence="3 4" key="1">
    <citation type="submission" date="2024-11" db="EMBL/GenBank/DDBJ databases">
        <title>Adaptive evolution of stress response genes in parasites aligns with host niche diversity.</title>
        <authorList>
            <person name="Hahn C."/>
            <person name="Resl P."/>
        </authorList>
    </citation>
    <scope>NUCLEOTIDE SEQUENCE [LARGE SCALE GENOMIC DNA]</scope>
    <source>
        <strain evidence="3">EGGRZ-B1_66</strain>
        <tissue evidence="3">Body</tissue>
    </source>
</reference>
<feature type="region of interest" description="Disordered" evidence="1">
    <location>
        <begin position="431"/>
        <end position="498"/>
    </location>
</feature>
<feature type="domain" description="CTF/NF-I" evidence="2">
    <location>
        <begin position="154"/>
        <end position="349"/>
    </location>
</feature>
<feature type="region of interest" description="Disordered" evidence="1">
    <location>
        <begin position="508"/>
        <end position="527"/>
    </location>
</feature>
<name>A0ABD2QDB9_9PLAT</name>
<evidence type="ECO:0000313" key="3">
    <source>
        <dbReference type="EMBL" id="KAL3316736.1"/>
    </source>
</evidence>
<dbReference type="PANTHER" id="PTHR11492">
    <property type="entry name" value="NUCLEAR FACTOR I"/>
    <property type="match status" value="1"/>
</dbReference>
<evidence type="ECO:0000313" key="4">
    <source>
        <dbReference type="Proteomes" id="UP001626550"/>
    </source>
</evidence>
<evidence type="ECO:0000259" key="2">
    <source>
        <dbReference type="PROSITE" id="PS51080"/>
    </source>
</evidence>
<organism evidence="3 4">
    <name type="scientific">Cichlidogyrus casuarinus</name>
    <dbReference type="NCBI Taxonomy" id="1844966"/>
    <lineage>
        <taxon>Eukaryota</taxon>
        <taxon>Metazoa</taxon>
        <taxon>Spiralia</taxon>
        <taxon>Lophotrochozoa</taxon>
        <taxon>Platyhelminthes</taxon>
        <taxon>Monogenea</taxon>
        <taxon>Monopisthocotylea</taxon>
        <taxon>Dactylogyridea</taxon>
        <taxon>Ancyrocephalidae</taxon>
        <taxon>Cichlidogyrus</taxon>
    </lineage>
</organism>
<feature type="compositionally biased region" description="Basic and acidic residues" evidence="1">
    <location>
        <begin position="445"/>
        <end position="455"/>
    </location>
</feature>
<dbReference type="Proteomes" id="UP001626550">
    <property type="component" value="Unassembled WGS sequence"/>
</dbReference>
<protein>
    <recommendedName>
        <fullName evidence="2">CTF/NF-I domain-containing protein</fullName>
    </recommendedName>
</protein>
<feature type="compositionally biased region" description="Polar residues" evidence="1">
    <location>
        <begin position="460"/>
        <end position="482"/>
    </location>
</feature>
<proteinExistence type="predicted"/>
<feature type="region of interest" description="Disordered" evidence="1">
    <location>
        <begin position="625"/>
        <end position="655"/>
    </location>
</feature>
<dbReference type="EMBL" id="JBJKFK010000490">
    <property type="protein sequence ID" value="KAL3316736.1"/>
    <property type="molecule type" value="Genomic_DNA"/>
</dbReference>
<dbReference type="AlphaFoldDB" id="A0ABD2QDB9"/>
<dbReference type="InterPro" id="IPR000647">
    <property type="entry name" value="CTF/NFI"/>
</dbReference>
<accession>A0ABD2QDB9</accession>
<dbReference type="PANTHER" id="PTHR11492:SF8">
    <property type="entry name" value="NUCLEAR FACTOR I, ISOFORM B"/>
    <property type="match status" value="1"/>
</dbReference>
<evidence type="ECO:0000256" key="1">
    <source>
        <dbReference type="SAM" id="MobiDB-lite"/>
    </source>
</evidence>
<sequence length="655" mass="72661">MMPTLIHGPKAEPFPENPPYTCELEAINTVVQVSAPNENTVYSCTMNTFKDELDQTISTSFFPDIKTVMNNMPRQPLHIVPGNHNIVVPVPSNPPSLHSNELLQGIETSIASQNSFNSQIFLQHDVSAFRPKTSMPNSTLPSYCNQEVIFDANHNKPSEALFVRCLLTRCKRIAPLWFRSVTSMRERNRGEQRKPSILSNQSQDDWTDISDTISQMDSNEESDSVVNLLKKLYKELPPENVLWFLKCWLCSADTVAFPDKCVISRGDAKNRMRRIDCGKGSDKVWRLDTIVGMLFHGLPMSSTDTAMMIHTCKNDLCVRPQHLRFRANSVSLVVVLKALAQAGYVVMKPGSDQANPLLGQGINCRPNNDEFVDVYGPFSIEKLQQYRSENLLATGPALSRLALNPSDSEFINSVDVFREVLDQSKQPFSNLVGGSSHKCSRKKNLHVEDSIEGGRKSLKRSATSASNSPGNDNHDSSPSVASYTMHEHSPAKQQATSSYDYADGRIKTEQLSFSPVPRQPAKKRMEARTPIDELAKTTETAPSIESLLPQSSKLIEVGNDLMYGYMSLTQQHKIEQEDEEELIMIQGNCSETTPTPRKSISAEPKSRNEMLAAAYLQKLASDTLEANRPLSSSSSELPKLGGSPSSGNSNCSLIS</sequence>